<dbReference type="EMBL" id="BMSV01000005">
    <property type="protein sequence ID" value="GGQ09607.1"/>
    <property type="molecule type" value="Genomic_DNA"/>
</dbReference>
<name>A0A918EMA6_9ACTN</name>
<proteinExistence type="predicted"/>
<dbReference type="Proteomes" id="UP000654123">
    <property type="component" value="Unassembled WGS sequence"/>
</dbReference>
<dbReference type="InterPro" id="IPR007278">
    <property type="entry name" value="DUF397"/>
</dbReference>
<reference evidence="2" key="2">
    <citation type="submission" date="2020-09" db="EMBL/GenBank/DDBJ databases">
        <authorList>
            <person name="Sun Q."/>
            <person name="Ohkuma M."/>
        </authorList>
    </citation>
    <scope>NUCLEOTIDE SEQUENCE</scope>
    <source>
        <strain evidence="2">JCM 4335</strain>
    </source>
</reference>
<reference evidence="2" key="1">
    <citation type="journal article" date="2014" name="Int. J. Syst. Evol. Microbiol.">
        <title>Complete genome sequence of Corynebacterium casei LMG S-19264T (=DSM 44701T), isolated from a smear-ripened cheese.</title>
        <authorList>
            <consortium name="US DOE Joint Genome Institute (JGI-PGF)"/>
            <person name="Walter F."/>
            <person name="Albersmeier A."/>
            <person name="Kalinowski J."/>
            <person name="Ruckert C."/>
        </authorList>
    </citation>
    <scope>NUCLEOTIDE SEQUENCE</scope>
    <source>
        <strain evidence="2">JCM 4335</strain>
    </source>
</reference>
<evidence type="ECO:0000313" key="3">
    <source>
        <dbReference type="Proteomes" id="UP000654123"/>
    </source>
</evidence>
<dbReference type="AlphaFoldDB" id="A0A918EMA6"/>
<protein>
    <recommendedName>
        <fullName evidence="1">DUF397 domain-containing protein</fullName>
    </recommendedName>
</protein>
<organism evidence="2 3">
    <name type="scientific">Streptomyces roseolilacinus</name>
    <dbReference type="NCBI Taxonomy" id="66904"/>
    <lineage>
        <taxon>Bacteria</taxon>
        <taxon>Bacillati</taxon>
        <taxon>Actinomycetota</taxon>
        <taxon>Actinomycetes</taxon>
        <taxon>Kitasatosporales</taxon>
        <taxon>Streptomycetaceae</taxon>
        <taxon>Streptomyces</taxon>
    </lineage>
</organism>
<dbReference type="RefSeq" id="WP_189533921.1">
    <property type="nucleotide sequence ID" value="NZ_BMSV01000005.1"/>
</dbReference>
<evidence type="ECO:0000313" key="2">
    <source>
        <dbReference type="EMBL" id="GGQ09607.1"/>
    </source>
</evidence>
<comment type="caution">
    <text evidence="2">The sequence shown here is derived from an EMBL/GenBank/DDBJ whole genome shotgun (WGS) entry which is preliminary data.</text>
</comment>
<accession>A0A918EMA6</accession>
<keyword evidence="3" id="KW-1185">Reference proteome</keyword>
<evidence type="ECO:0000259" key="1">
    <source>
        <dbReference type="Pfam" id="PF04149"/>
    </source>
</evidence>
<dbReference type="Pfam" id="PF04149">
    <property type="entry name" value="DUF397"/>
    <property type="match status" value="1"/>
</dbReference>
<feature type="domain" description="DUF397" evidence="1">
    <location>
        <begin position="17"/>
        <end position="69"/>
    </location>
</feature>
<sequence>MKDVENGVAADLIQGVTWKKSRHSNGSGNCAEIAALPGGGMAIRNSRYPDGPALVYTRGEVEAFFAGIKDGEFDFVVD</sequence>
<gene>
    <name evidence="2" type="ORF">GCM10010249_30240</name>
</gene>